<evidence type="ECO:0000256" key="4">
    <source>
        <dbReference type="ARBA" id="ARBA00022840"/>
    </source>
</evidence>
<sequence>MSDAHLVLEGVKHSYGEGDKAVHVLEDAYLSVKSGEIVAIVAPSGAGKSTLLHIGGLLERPQAGEVTICGTPTMGLGERGRTLMRRDTIGYVYQFHNLLPEFSALENVAMPQLISGYTSNSAQNRAQTLLDMLNVGPRALHRPAELSGGEQQRVAIARAAANHPRVILADEPTGNLDPETSDLVFKALAGLIREEGAAALIATHNHDLARKADRIVTLRRGRVEPITL</sequence>
<dbReference type="GO" id="GO:0044874">
    <property type="term" value="P:lipoprotein localization to outer membrane"/>
    <property type="evidence" value="ECO:0007669"/>
    <property type="project" value="TreeGrafter"/>
</dbReference>
<comment type="similarity">
    <text evidence="1">Belongs to the ABC transporter superfamily.</text>
</comment>
<keyword evidence="4 7" id="KW-0067">ATP-binding</keyword>
<dbReference type="PANTHER" id="PTHR24220">
    <property type="entry name" value="IMPORT ATP-BINDING PROTEIN"/>
    <property type="match status" value="1"/>
</dbReference>
<dbReference type="GO" id="GO:0016887">
    <property type="term" value="F:ATP hydrolysis activity"/>
    <property type="evidence" value="ECO:0007669"/>
    <property type="project" value="InterPro"/>
</dbReference>
<dbReference type="EMBL" id="FPKU01000001">
    <property type="protein sequence ID" value="SFZ82600.1"/>
    <property type="molecule type" value="Genomic_DNA"/>
</dbReference>
<dbReference type="RefSeq" id="WP_072339814.1">
    <property type="nucleotide sequence ID" value="NZ_FPKU01000001.1"/>
</dbReference>
<evidence type="ECO:0000313" key="8">
    <source>
        <dbReference type="Proteomes" id="UP000183447"/>
    </source>
</evidence>
<dbReference type="Proteomes" id="UP000183447">
    <property type="component" value="Unassembled WGS sequence"/>
</dbReference>
<protein>
    <submittedName>
        <fullName evidence="7">Lipoprotein-releasing system ATP-binding protein</fullName>
    </submittedName>
</protein>
<dbReference type="InterPro" id="IPR017871">
    <property type="entry name" value="ABC_transporter-like_CS"/>
</dbReference>
<evidence type="ECO:0000256" key="5">
    <source>
        <dbReference type="ARBA" id="ARBA00022967"/>
    </source>
</evidence>
<feature type="domain" description="ABC transporter" evidence="6">
    <location>
        <begin position="6"/>
        <end position="228"/>
    </location>
</feature>
<reference evidence="7 8" key="1">
    <citation type="submission" date="2016-11" db="EMBL/GenBank/DDBJ databases">
        <authorList>
            <person name="Jaros S."/>
            <person name="Januszkiewicz K."/>
            <person name="Wedrychowicz H."/>
        </authorList>
    </citation>
    <scope>NUCLEOTIDE SEQUENCE [LARGE SCALE GENOMIC DNA]</scope>
    <source>
        <strain evidence="7 8">ATCC 23634</strain>
    </source>
</reference>
<dbReference type="GO" id="GO:0089705">
    <property type="term" value="P:protein localization to outer membrane"/>
    <property type="evidence" value="ECO:0007669"/>
    <property type="project" value="TreeGrafter"/>
</dbReference>
<evidence type="ECO:0000259" key="6">
    <source>
        <dbReference type="PROSITE" id="PS50893"/>
    </source>
</evidence>
<evidence type="ECO:0000313" key="7">
    <source>
        <dbReference type="EMBL" id="SFZ82600.1"/>
    </source>
</evidence>
<gene>
    <name evidence="7" type="ORF">SAMN02983003_1169</name>
</gene>
<accession>A0A1K2HV91</accession>
<dbReference type="GO" id="GO:0022857">
    <property type="term" value="F:transmembrane transporter activity"/>
    <property type="evidence" value="ECO:0007669"/>
    <property type="project" value="TreeGrafter"/>
</dbReference>
<dbReference type="AlphaFoldDB" id="A0A1K2HV91"/>
<dbReference type="PANTHER" id="PTHR24220:SF689">
    <property type="entry name" value="LIPOPROTEIN-RELEASING SYSTEM ATP-BINDING PROTEIN LOLD"/>
    <property type="match status" value="1"/>
</dbReference>
<dbReference type="InterPro" id="IPR003593">
    <property type="entry name" value="AAA+_ATPase"/>
</dbReference>
<dbReference type="InterPro" id="IPR015854">
    <property type="entry name" value="ABC_transpr_LolD-like"/>
</dbReference>
<organism evidence="7 8">
    <name type="scientific">Devosia enhydra</name>
    <dbReference type="NCBI Taxonomy" id="665118"/>
    <lineage>
        <taxon>Bacteria</taxon>
        <taxon>Pseudomonadati</taxon>
        <taxon>Pseudomonadota</taxon>
        <taxon>Alphaproteobacteria</taxon>
        <taxon>Hyphomicrobiales</taxon>
        <taxon>Devosiaceae</taxon>
        <taxon>Devosia</taxon>
    </lineage>
</organism>
<dbReference type="InterPro" id="IPR017911">
    <property type="entry name" value="MacB-like_ATP-bd"/>
</dbReference>
<dbReference type="GO" id="GO:0005524">
    <property type="term" value="F:ATP binding"/>
    <property type="evidence" value="ECO:0007669"/>
    <property type="project" value="UniProtKB-KW"/>
</dbReference>
<keyword evidence="2" id="KW-0813">Transport</keyword>
<keyword evidence="5" id="KW-1278">Translocase</keyword>
<dbReference type="Pfam" id="PF00005">
    <property type="entry name" value="ABC_tran"/>
    <property type="match status" value="1"/>
</dbReference>
<evidence type="ECO:0000256" key="1">
    <source>
        <dbReference type="ARBA" id="ARBA00005417"/>
    </source>
</evidence>
<dbReference type="GO" id="GO:0005886">
    <property type="term" value="C:plasma membrane"/>
    <property type="evidence" value="ECO:0007669"/>
    <property type="project" value="TreeGrafter"/>
</dbReference>
<dbReference type="Gene3D" id="3.40.50.300">
    <property type="entry name" value="P-loop containing nucleotide triphosphate hydrolases"/>
    <property type="match status" value="1"/>
</dbReference>
<dbReference type="PROSITE" id="PS50893">
    <property type="entry name" value="ABC_TRANSPORTER_2"/>
    <property type="match status" value="1"/>
</dbReference>
<dbReference type="PROSITE" id="PS00211">
    <property type="entry name" value="ABC_TRANSPORTER_1"/>
    <property type="match status" value="1"/>
</dbReference>
<keyword evidence="7" id="KW-0449">Lipoprotein</keyword>
<evidence type="ECO:0000256" key="2">
    <source>
        <dbReference type="ARBA" id="ARBA00022448"/>
    </source>
</evidence>
<dbReference type="CDD" id="cd03255">
    <property type="entry name" value="ABC_MJ0796_LolCDE_FtsE"/>
    <property type="match status" value="1"/>
</dbReference>
<evidence type="ECO:0000256" key="3">
    <source>
        <dbReference type="ARBA" id="ARBA00022741"/>
    </source>
</evidence>
<dbReference type="STRING" id="665118.SAMN02983003_1169"/>
<proteinExistence type="inferred from homology"/>
<keyword evidence="8" id="KW-1185">Reference proteome</keyword>
<keyword evidence="3" id="KW-0547">Nucleotide-binding</keyword>
<dbReference type="SUPFAM" id="SSF52540">
    <property type="entry name" value="P-loop containing nucleoside triphosphate hydrolases"/>
    <property type="match status" value="1"/>
</dbReference>
<name>A0A1K2HV91_9HYPH</name>
<dbReference type="OrthoDB" id="9802264at2"/>
<dbReference type="SMART" id="SM00382">
    <property type="entry name" value="AAA"/>
    <property type="match status" value="1"/>
</dbReference>
<dbReference type="InterPro" id="IPR027417">
    <property type="entry name" value="P-loop_NTPase"/>
</dbReference>
<dbReference type="InterPro" id="IPR003439">
    <property type="entry name" value="ABC_transporter-like_ATP-bd"/>
</dbReference>